<dbReference type="EMBL" id="CAJJDO010000082">
    <property type="protein sequence ID" value="CAD8184162.1"/>
    <property type="molecule type" value="Genomic_DNA"/>
</dbReference>
<dbReference type="AlphaFoldDB" id="A0A8S1W6S5"/>
<protein>
    <submittedName>
        <fullName evidence="2">Uncharacterized protein</fullName>
    </submittedName>
</protein>
<feature type="compositionally biased region" description="Polar residues" evidence="1">
    <location>
        <begin position="182"/>
        <end position="199"/>
    </location>
</feature>
<gene>
    <name evidence="2" type="ORF">PPENT_87.1.T0820170</name>
</gene>
<dbReference type="Proteomes" id="UP000689195">
    <property type="component" value="Unassembled WGS sequence"/>
</dbReference>
<comment type="caution">
    <text evidence="2">The sequence shown here is derived from an EMBL/GenBank/DDBJ whole genome shotgun (WGS) entry which is preliminary data.</text>
</comment>
<accession>A0A8S1W6S5</accession>
<proteinExistence type="predicted"/>
<sequence>MYWILKDIIQNWENNVIIRKSLNLKFNRDNILKLNNNLQVGQIKIDQQQLIPRIIKIMYPKMNMQEYKEFKMNLVFLNQMISLCNECFTNIFNKQELQSQKYSIFRQNIKRIHMKTQIDDASDLIYNIQPIQTTTNKIDLLFNFNQNKTILNYTSKRINGEQLQIPQIKHLSKTIFKDYHHNNSNFKTNQSSKQEQQNSHFKDFE</sequence>
<evidence type="ECO:0000256" key="1">
    <source>
        <dbReference type="SAM" id="MobiDB-lite"/>
    </source>
</evidence>
<evidence type="ECO:0000313" key="2">
    <source>
        <dbReference type="EMBL" id="CAD8184162.1"/>
    </source>
</evidence>
<evidence type="ECO:0000313" key="3">
    <source>
        <dbReference type="Proteomes" id="UP000689195"/>
    </source>
</evidence>
<organism evidence="2 3">
    <name type="scientific">Paramecium pentaurelia</name>
    <dbReference type="NCBI Taxonomy" id="43138"/>
    <lineage>
        <taxon>Eukaryota</taxon>
        <taxon>Sar</taxon>
        <taxon>Alveolata</taxon>
        <taxon>Ciliophora</taxon>
        <taxon>Intramacronucleata</taxon>
        <taxon>Oligohymenophorea</taxon>
        <taxon>Peniculida</taxon>
        <taxon>Parameciidae</taxon>
        <taxon>Paramecium</taxon>
    </lineage>
</organism>
<keyword evidence="3" id="KW-1185">Reference proteome</keyword>
<name>A0A8S1W6S5_9CILI</name>
<reference evidence="2" key="1">
    <citation type="submission" date="2021-01" db="EMBL/GenBank/DDBJ databases">
        <authorList>
            <consortium name="Genoscope - CEA"/>
            <person name="William W."/>
        </authorList>
    </citation>
    <scope>NUCLEOTIDE SEQUENCE</scope>
</reference>
<feature type="region of interest" description="Disordered" evidence="1">
    <location>
        <begin position="182"/>
        <end position="205"/>
    </location>
</feature>
<dbReference type="OrthoDB" id="289950at2759"/>